<protein>
    <submittedName>
        <fullName evidence="3">Cysteine hydrolase</fullName>
    </submittedName>
</protein>
<feature type="domain" description="Isochorismatase-like" evidence="2">
    <location>
        <begin position="19"/>
        <end position="187"/>
    </location>
</feature>
<dbReference type="InterPro" id="IPR050272">
    <property type="entry name" value="Isochorismatase-like_hydrls"/>
</dbReference>
<dbReference type="Pfam" id="PF00857">
    <property type="entry name" value="Isochorismatase"/>
    <property type="match status" value="1"/>
</dbReference>
<dbReference type="AlphaFoldDB" id="A0A372M068"/>
<organism evidence="3 4">
    <name type="scientific">Streptomyces triticagri</name>
    <dbReference type="NCBI Taxonomy" id="2293568"/>
    <lineage>
        <taxon>Bacteria</taxon>
        <taxon>Bacillati</taxon>
        <taxon>Actinomycetota</taxon>
        <taxon>Actinomycetes</taxon>
        <taxon>Kitasatosporales</taxon>
        <taxon>Streptomycetaceae</taxon>
        <taxon>Streptomyces</taxon>
    </lineage>
</organism>
<comment type="caution">
    <text evidence="3">The sequence shown here is derived from an EMBL/GenBank/DDBJ whole genome shotgun (WGS) entry which is preliminary data.</text>
</comment>
<dbReference type="EMBL" id="QUAK01000149">
    <property type="protein sequence ID" value="RFU83915.1"/>
    <property type="molecule type" value="Genomic_DNA"/>
</dbReference>
<dbReference type="PANTHER" id="PTHR43540">
    <property type="entry name" value="PEROXYUREIDOACRYLATE/UREIDOACRYLATE AMIDOHYDROLASE-RELATED"/>
    <property type="match status" value="1"/>
</dbReference>
<dbReference type="InterPro" id="IPR036380">
    <property type="entry name" value="Isochorismatase-like_sf"/>
</dbReference>
<evidence type="ECO:0000256" key="1">
    <source>
        <dbReference type="ARBA" id="ARBA00022801"/>
    </source>
</evidence>
<dbReference type="CDD" id="cd00431">
    <property type="entry name" value="cysteine_hydrolases"/>
    <property type="match status" value="1"/>
</dbReference>
<dbReference type="RefSeq" id="WP_128558311.1">
    <property type="nucleotide sequence ID" value="NZ_QUAK01000149.1"/>
</dbReference>
<evidence type="ECO:0000313" key="4">
    <source>
        <dbReference type="Proteomes" id="UP000263094"/>
    </source>
</evidence>
<dbReference type="SUPFAM" id="SSF52499">
    <property type="entry name" value="Isochorismatase-like hydrolases"/>
    <property type="match status" value="1"/>
</dbReference>
<sequence length="204" mass="22056">MSAPDGPRPDGHGTGGPGALVVIDMINTYDHDDAEQLVASARTVVPTIGRLIERARAAGVPVIYVNDNFGEWRSHHGEIVDSALAGPHADLVKPILPDDTSLFVVKARHSIFYETPLSYLLWQLDVRHLVLCGQVTEQCVLYSALDAHIRHLRVTVPRDGVAHIHPGLADAALEMMRRNMNAEVVAADRVPFHGPPSAPGPSVP</sequence>
<evidence type="ECO:0000313" key="3">
    <source>
        <dbReference type="EMBL" id="RFU83915.1"/>
    </source>
</evidence>
<dbReference type="Proteomes" id="UP000263094">
    <property type="component" value="Unassembled WGS sequence"/>
</dbReference>
<reference evidence="3 4" key="1">
    <citation type="submission" date="2018-08" db="EMBL/GenBank/DDBJ databases">
        <title>Isolation, diversity and antifungal activity of Actinobacteria from wheat.</title>
        <authorList>
            <person name="Han C."/>
        </authorList>
    </citation>
    <scope>NUCLEOTIDE SEQUENCE [LARGE SCALE GENOMIC DNA]</scope>
    <source>
        <strain evidence="3 4">NEAU-YY421</strain>
    </source>
</reference>
<accession>A0A372M068</accession>
<proteinExistence type="predicted"/>
<dbReference type="PANTHER" id="PTHR43540:SF6">
    <property type="entry name" value="ISOCHORISMATASE-LIKE DOMAIN-CONTAINING PROTEIN"/>
    <property type="match status" value="1"/>
</dbReference>
<name>A0A372M068_9ACTN</name>
<keyword evidence="1 3" id="KW-0378">Hydrolase</keyword>
<gene>
    <name evidence="3" type="ORF">DY218_24630</name>
</gene>
<dbReference type="Gene3D" id="3.40.50.850">
    <property type="entry name" value="Isochorismatase-like"/>
    <property type="match status" value="1"/>
</dbReference>
<dbReference type="InterPro" id="IPR000868">
    <property type="entry name" value="Isochorismatase-like_dom"/>
</dbReference>
<dbReference type="OrthoDB" id="4305745at2"/>
<keyword evidence="4" id="KW-1185">Reference proteome</keyword>
<dbReference type="GO" id="GO:0016787">
    <property type="term" value="F:hydrolase activity"/>
    <property type="evidence" value="ECO:0007669"/>
    <property type="project" value="UniProtKB-KW"/>
</dbReference>
<evidence type="ECO:0000259" key="2">
    <source>
        <dbReference type="Pfam" id="PF00857"/>
    </source>
</evidence>